<dbReference type="HOGENOM" id="CLU_045011_13_0_1"/>
<dbReference type="InterPro" id="IPR036412">
    <property type="entry name" value="HAD-like_sf"/>
</dbReference>
<dbReference type="AlphaFoldDB" id="B4GPT8"/>
<dbReference type="OMA" id="IWCPHPG"/>
<dbReference type="EC" id="3.1.3.96" evidence="7"/>
<keyword evidence="4" id="KW-0378">Hydrolase</keyword>
<comment type="catalytic activity">
    <reaction evidence="6">
        <text>psi-UMP + H2O = pseudouridine + phosphate</text>
        <dbReference type="Rhea" id="RHEA:10944"/>
        <dbReference type="ChEBI" id="CHEBI:15377"/>
        <dbReference type="ChEBI" id="CHEBI:17802"/>
        <dbReference type="ChEBI" id="CHEBI:43474"/>
        <dbReference type="ChEBI" id="CHEBI:58380"/>
        <dbReference type="EC" id="3.1.3.96"/>
    </reaction>
</comment>
<evidence type="ECO:0000256" key="6">
    <source>
        <dbReference type="ARBA" id="ARBA00052504"/>
    </source>
</evidence>
<evidence type="ECO:0000256" key="3">
    <source>
        <dbReference type="ARBA" id="ARBA00022723"/>
    </source>
</evidence>
<evidence type="ECO:0000256" key="8">
    <source>
        <dbReference type="ARBA" id="ARBA00083904"/>
    </source>
</evidence>
<dbReference type="SFLD" id="SFLDG01129">
    <property type="entry name" value="C1.5:_HAD__Beta-PGM__Phosphata"/>
    <property type="match status" value="1"/>
</dbReference>
<reference evidence="9 10" key="1">
    <citation type="journal article" date="2007" name="Nature">
        <title>Evolution of genes and genomes on the Drosophila phylogeny.</title>
        <authorList>
            <consortium name="Drosophila 12 Genomes Consortium"/>
            <person name="Clark A.G."/>
            <person name="Eisen M.B."/>
            <person name="Smith D.R."/>
            <person name="Bergman C.M."/>
            <person name="Oliver B."/>
            <person name="Markow T.A."/>
            <person name="Kaufman T.C."/>
            <person name="Kellis M."/>
            <person name="Gelbart W."/>
            <person name="Iyer V.N."/>
            <person name="Pollard D.A."/>
            <person name="Sackton T.B."/>
            <person name="Larracuente A.M."/>
            <person name="Singh N.D."/>
            <person name="Abad J.P."/>
            <person name="Abt D.N."/>
            <person name="Adryan B."/>
            <person name="Aguade M."/>
            <person name="Akashi H."/>
            <person name="Anderson W.W."/>
            <person name="Aquadro C.F."/>
            <person name="Ardell D.H."/>
            <person name="Arguello R."/>
            <person name="Artieri C.G."/>
            <person name="Barbash D.A."/>
            <person name="Barker D."/>
            <person name="Barsanti P."/>
            <person name="Batterham P."/>
            <person name="Batzoglou S."/>
            <person name="Begun D."/>
            <person name="Bhutkar A."/>
            <person name="Blanco E."/>
            <person name="Bosak S.A."/>
            <person name="Bradley R.K."/>
            <person name="Brand A.D."/>
            <person name="Brent M.R."/>
            <person name="Brooks A.N."/>
            <person name="Brown R.H."/>
            <person name="Butlin R.K."/>
            <person name="Caggese C."/>
            <person name="Calvi B.R."/>
            <person name="Bernardo de Carvalho A."/>
            <person name="Caspi A."/>
            <person name="Castrezana S."/>
            <person name="Celniker S.E."/>
            <person name="Chang J.L."/>
            <person name="Chapple C."/>
            <person name="Chatterji S."/>
            <person name="Chinwalla A."/>
            <person name="Civetta A."/>
            <person name="Clifton S.W."/>
            <person name="Comeron J.M."/>
            <person name="Costello J.C."/>
            <person name="Coyne J.A."/>
            <person name="Daub J."/>
            <person name="David R.G."/>
            <person name="Delcher A.L."/>
            <person name="Delehaunty K."/>
            <person name="Do C.B."/>
            <person name="Ebling H."/>
            <person name="Edwards K."/>
            <person name="Eickbush T."/>
            <person name="Evans J.D."/>
            <person name="Filipski A."/>
            <person name="Findeiss S."/>
            <person name="Freyhult E."/>
            <person name="Fulton L."/>
            <person name="Fulton R."/>
            <person name="Garcia A.C."/>
            <person name="Gardiner A."/>
            <person name="Garfield D.A."/>
            <person name="Garvin B.E."/>
            <person name="Gibson G."/>
            <person name="Gilbert D."/>
            <person name="Gnerre S."/>
            <person name="Godfrey J."/>
            <person name="Good R."/>
            <person name="Gotea V."/>
            <person name="Gravely B."/>
            <person name="Greenberg A.J."/>
            <person name="Griffiths-Jones S."/>
            <person name="Gross S."/>
            <person name="Guigo R."/>
            <person name="Gustafson E.A."/>
            <person name="Haerty W."/>
            <person name="Hahn M.W."/>
            <person name="Halligan D.L."/>
            <person name="Halpern A.L."/>
            <person name="Halter G.M."/>
            <person name="Han M.V."/>
            <person name="Heger A."/>
            <person name="Hillier L."/>
            <person name="Hinrichs A.S."/>
            <person name="Holmes I."/>
            <person name="Hoskins R.A."/>
            <person name="Hubisz M.J."/>
            <person name="Hultmark D."/>
            <person name="Huntley M.A."/>
            <person name="Jaffe D.B."/>
            <person name="Jagadeeshan S."/>
            <person name="Jeck W.R."/>
            <person name="Johnson J."/>
            <person name="Jones C.D."/>
            <person name="Jordan W.C."/>
            <person name="Karpen G.H."/>
            <person name="Kataoka E."/>
            <person name="Keightley P.D."/>
            <person name="Kheradpour P."/>
            <person name="Kirkness E.F."/>
            <person name="Koerich L.B."/>
            <person name="Kristiansen K."/>
            <person name="Kudrna D."/>
            <person name="Kulathinal R.J."/>
            <person name="Kumar S."/>
            <person name="Kwok R."/>
            <person name="Lander E."/>
            <person name="Langley C.H."/>
            <person name="Lapoint R."/>
            <person name="Lazzaro B.P."/>
            <person name="Lee S.J."/>
            <person name="Levesque L."/>
            <person name="Li R."/>
            <person name="Lin C.F."/>
            <person name="Lin M.F."/>
            <person name="Lindblad-Toh K."/>
            <person name="Llopart A."/>
            <person name="Long M."/>
            <person name="Low L."/>
            <person name="Lozovsky E."/>
            <person name="Lu J."/>
            <person name="Luo M."/>
            <person name="Machado C.A."/>
            <person name="Makalowski W."/>
            <person name="Marzo M."/>
            <person name="Matsuda M."/>
            <person name="Matzkin L."/>
            <person name="McAllister B."/>
            <person name="McBride C.S."/>
            <person name="McKernan B."/>
            <person name="McKernan K."/>
            <person name="Mendez-Lago M."/>
            <person name="Minx P."/>
            <person name="Mollenhauer M.U."/>
            <person name="Montooth K."/>
            <person name="Mount S.M."/>
            <person name="Mu X."/>
            <person name="Myers E."/>
            <person name="Negre B."/>
            <person name="Newfeld S."/>
            <person name="Nielsen R."/>
            <person name="Noor M.A."/>
            <person name="O'Grady P."/>
            <person name="Pachter L."/>
            <person name="Papaceit M."/>
            <person name="Parisi M.J."/>
            <person name="Parisi M."/>
            <person name="Parts L."/>
            <person name="Pedersen J.S."/>
            <person name="Pesole G."/>
            <person name="Phillippy A.M."/>
            <person name="Ponting C.P."/>
            <person name="Pop M."/>
            <person name="Porcelli D."/>
            <person name="Powell J.R."/>
            <person name="Prohaska S."/>
            <person name="Pruitt K."/>
            <person name="Puig M."/>
            <person name="Quesneville H."/>
            <person name="Ram K.R."/>
            <person name="Rand D."/>
            <person name="Rasmussen M.D."/>
            <person name="Reed L.K."/>
            <person name="Reenan R."/>
            <person name="Reily A."/>
            <person name="Remington K.A."/>
            <person name="Rieger T.T."/>
            <person name="Ritchie M.G."/>
            <person name="Robin C."/>
            <person name="Rogers Y.H."/>
            <person name="Rohde C."/>
            <person name="Rozas J."/>
            <person name="Rubenfield M.J."/>
            <person name="Ruiz A."/>
            <person name="Russo S."/>
            <person name="Salzberg S.L."/>
            <person name="Sanchez-Gracia A."/>
            <person name="Saranga D.J."/>
            <person name="Sato H."/>
            <person name="Schaeffer S.W."/>
            <person name="Schatz M.C."/>
            <person name="Schlenke T."/>
            <person name="Schwartz R."/>
            <person name="Segarra C."/>
            <person name="Singh R.S."/>
            <person name="Sirot L."/>
            <person name="Sirota M."/>
            <person name="Sisneros N.B."/>
            <person name="Smith C.D."/>
            <person name="Smith T.F."/>
            <person name="Spieth J."/>
            <person name="Stage D.E."/>
            <person name="Stark A."/>
            <person name="Stephan W."/>
            <person name="Strausberg R.L."/>
            <person name="Strempel S."/>
            <person name="Sturgill D."/>
            <person name="Sutton G."/>
            <person name="Sutton G.G."/>
            <person name="Tao W."/>
            <person name="Teichmann S."/>
            <person name="Tobari Y.N."/>
            <person name="Tomimura Y."/>
            <person name="Tsolas J.M."/>
            <person name="Valente V.L."/>
            <person name="Venter E."/>
            <person name="Venter J.C."/>
            <person name="Vicario S."/>
            <person name="Vieira F.G."/>
            <person name="Vilella A.J."/>
            <person name="Villasante A."/>
            <person name="Walenz B."/>
            <person name="Wang J."/>
            <person name="Wasserman M."/>
            <person name="Watts T."/>
            <person name="Wilson D."/>
            <person name="Wilson R.K."/>
            <person name="Wing R.A."/>
            <person name="Wolfner M.F."/>
            <person name="Wong A."/>
            <person name="Wong G.K."/>
            <person name="Wu C.I."/>
            <person name="Wu G."/>
            <person name="Yamamoto D."/>
            <person name="Yang H.P."/>
            <person name="Yang S.P."/>
            <person name="Yorke J.A."/>
            <person name="Yoshida K."/>
            <person name="Zdobnov E."/>
            <person name="Zhang P."/>
            <person name="Zhang Y."/>
            <person name="Zimin A.V."/>
            <person name="Baldwin J."/>
            <person name="Abdouelleil A."/>
            <person name="Abdulkadir J."/>
            <person name="Abebe A."/>
            <person name="Abera B."/>
            <person name="Abreu J."/>
            <person name="Acer S.C."/>
            <person name="Aftuck L."/>
            <person name="Alexander A."/>
            <person name="An P."/>
            <person name="Anderson E."/>
            <person name="Anderson S."/>
            <person name="Arachi H."/>
            <person name="Azer M."/>
            <person name="Bachantsang P."/>
            <person name="Barry A."/>
            <person name="Bayul T."/>
            <person name="Berlin A."/>
            <person name="Bessette D."/>
            <person name="Bloom T."/>
            <person name="Blye J."/>
            <person name="Boguslavskiy L."/>
            <person name="Bonnet C."/>
            <person name="Boukhgalter B."/>
            <person name="Bourzgui I."/>
            <person name="Brown A."/>
            <person name="Cahill P."/>
            <person name="Channer S."/>
            <person name="Cheshatsang Y."/>
            <person name="Chuda L."/>
            <person name="Citroen M."/>
            <person name="Collymore A."/>
            <person name="Cooke P."/>
            <person name="Costello M."/>
            <person name="D'Aco K."/>
            <person name="Daza R."/>
            <person name="De Haan G."/>
            <person name="DeGray S."/>
            <person name="DeMaso C."/>
            <person name="Dhargay N."/>
            <person name="Dooley K."/>
            <person name="Dooley E."/>
            <person name="Doricent M."/>
            <person name="Dorje P."/>
            <person name="Dorjee K."/>
            <person name="Dupes A."/>
            <person name="Elong R."/>
            <person name="Falk J."/>
            <person name="Farina A."/>
            <person name="Faro S."/>
            <person name="Ferguson D."/>
            <person name="Fisher S."/>
            <person name="Foley C.D."/>
            <person name="Franke A."/>
            <person name="Friedrich D."/>
            <person name="Gadbois L."/>
            <person name="Gearin G."/>
            <person name="Gearin C.R."/>
            <person name="Giannoukos G."/>
            <person name="Goode T."/>
            <person name="Graham J."/>
            <person name="Grandbois E."/>
            <person name="Grewal S."/>
            <person name="Gyaltsen K."/>
            <person name="Hafez N."/>
            <person name="Hagos B."/>
            <person name="Hall J."/>
            <person name="Henson C."/>
            <person name="Hollinger A."/>
            <person name="Honan T."/>
            <person name="Huard M.D."/>
            <person name="Hughes L."/>
            <person name="Hurhula B."/>
            <person name="Husby M.E."/>
            <person name="Kamat A."/>
            <person name="Kanga B."/>
            <person name="Kashin S."/>
            <person name="Khazanovich D."/>
            <person name="Kisner P."/>
            <person name="Lance K."/>
            <person name="Lara M."/>
            <person name="Lee W."/>
            <person name="Lennon N."/>
            <person name="Letendre F."/>
            <person name="LeVine R."/>
            <person name="Lipovsky A."/>
            <person name="Liu X."/>
            <person name="Liu J."/>
            <person name="Liu S."/>
            <person name="Lokyitsang T."/>
            <person name="Lokyitsang Y."/>
            <person name="Lubonja R."/>
            <person name="Lui A."/>
            <person name="MacDonald P."/>
            <person name="Magnisalis V."/>
            <person name="Maru K."/>
            <person name="Matthews C."/>
            <person name="McCusker W."/>
            <person name="McDonough S."/>
            <person name="Mehta T."/>
            <person name="Meldrim J."/>
            <person name="Meneus L."/>
            <person name="Mihai O."/>
            <person name="Mihalev A."/>
            <person name="Mihova T."/>
            <person name="Mittelman R."/>
            <person name="Mlenga V."/>
            <person name="Montmayeur A."/>
            <person name="Mulrain L."/>
            <person name="Navidi A."/>
            <person name="Naylor J."/>
            <person name="Negash T."/>
            <person name="Nguyen T."/>
            <person name="Nguyen N."/>
            <person name="Nicol R."/>
            <person name="Norbu C."/>
            <person name="Norbu N."/>
            <person name="Novod N."/>
            <person name="O'Neill B."/>
            <person name="Osman S."/>
            <person name="Markiewicz E."/>
            <person name="Oyono O.L."/>
            <person name="Patti C."/>
            <person name="Phunkhang P."/>
            <person name="Pierre F."/>
            <person name="Priest M."/>
            <person name="Raghuraman S."/>
            <person name="Rege F."/>
            <person name="Reyes R."/>
            <person name="Rise C."/>
            <person name="Rogov P."/>
            <person name="Ross K."/>
            <person name="Ryan E."/>
            <person name="Settipalli S."/>
            <person name="Shea T."/>
            <person name="Sherpa N."/>
            <person name="Shi L."/>
            <person name="Shih D."/>
            <person name="Sparrow T."/>
            <person name="Spaulding J."/>
            <person name="Stalker J."/>
            <person name="Stange-Thomann N."/>
            <person name="Stavropoulos S."/>
            <person name="Stone C."/>
            <person name="Strader C."/>
            <person name="Tesfaye S."/>
            <person name="Thomson T."/>
            <person name="Thoulutsang Y."/>
            <person name="Thoulutsang D."/>
            <person name="Topham K."/>
            <person name="Topping I."/>
            <person name="Tsamla T."/>
            <person name="Vassiliev H."/>
            <person name="Vo A."/>
            <person name="Wangchuk T."/>
            <person name="Wangdi T."/>
            <person name="Weiand M."/>
            <person name="Wilkinson J."/>
            <person name="Wilson A."/>
            <person name="Yadav S."/>
            <person name="Young G."/>
            <person name="Yu Q."/>
            <person name="Zembek L."/>
            <person name="Zhong D."/>
            <person name="Zimmer A."/>
            <person name="Zwirko Z."/>
            <person name="Jaffe D.B."/>
            <person name="Alvarez P."/>
            <person name="Brockman W."/>
            <person name="Butler J."/>
            <person name="Chin C."/>
            <person name="Gnerre S."/>
            <person name="Grabherr M."/>
            <person name="Kleber M."/>
            <person name="Mauceli E."/>
            <person name="MacCallum I."/>
        </authorList>
    </citation>
    <scope>NUCLEOTIDE SEQUENCE [LARGE SCALE GENOMIC DNA]</scope>
    <source>
        <strain evidence="10">MSH-3 / Tucson 14011-0111.49</strain>
    </source>
</reference>
<dbReference type="Pfam" id="PF00702">
    <property type="entry name" value="Hydrolase"/>
    <property type="match status" value="1"/>
</dbReference>
<dbReference type="STRING" id="7234.B4GPT8"/>
<name>B4GPT8_DROPE</name>
<organism evidence="10">
    <name type="scientific">Drosophila persimilis</name>
    <name type="common">Fruit fly</name>
    <dbReference type="NCBI Taxonomy" id="7234"/>
    <lineage>
        <taxon>Eukaryota</taxon>
        <taxon>Metazoa</taxon>
        <taxon>Ecdysozoa</taxon>
        <taxon>Arthropoda</taxon>
        <taxon>Hexapoda</taxon>
        <taxon>Insecta</taxon>
        <taxon>Pterygota</taxon>
        <taxon>Neoptera</taxon>
        <taxon>Endopterygota</taxon>
        <taxon>Diptera</taxon>
        <taxon>Brachycera</taxon>
        <taxon>Muscomorpha</taxon>
        <taxon>Ephydroidea</taxon>
        <taxon>Drosophilidae</taxon>
        <taxon>Drosophila</taxon>
        <taxon>Sophophora</taxon>
    </lineage>
</organism>
<dbReference type="PhylomeDB" id="B4GPT8"/>
<dbReference type="Proteomes" id="UP000008744">
    <property type="component" value="Unassembled WGS sequence"/>
</dbReference>
<dbReference type="InterPro" id="IPR023214">
    <property type="entry name" value="HAD_sf"/>
</dbReference>
<dbReference type="InterPro" id="IPR006439">
    <property type="entry name" value="HAD-SF_hydro_IA"/>
</dbReference>
<comment type="cofactor">
    <cofactor evidence="1">
        <name>Mg(2+)</name>
        <dbReference type="ChEBI" id="CHEBI:18420"/>
    </cofactor>
</comment>
<comment type="similarity">
    <text evidence="2">Belongs to the HAD-like hydrolase superfamily. CbbY/CbbZ/Gph/YieH family.</text>
</comment>
<dbReference type="FunFam" id="3.40.50.1000:FF:000055">
    <property type="entry name" value="Haloacid dehalogenase-like hydrolase family protein"/>
    <property type="match status" value="1"/>
</dbReference>
<dbReference type="SFLD" id="SFLDS00003">
    <property type="entry name" value="Haloacid_Dehalogenase"/>
    <property type="match status" value="1"/>
</dbReference>
<keyword evidence="3" id="KW-0479">Metal-binding</keyword>
<dbReference type="Gene3D" id="1.10.150.240">
    <property type="entry name" value="Putative phosphatase, domain 2"/>
    <property type="match status" value="2"/>
</dbReference>
<dbReference type="Gene3D" id="3.40.50.1000">
    <property type="entry name" value="HAD superfamily/HAD-like"/>
    <property type="match status" value="1"/>
</dbReference>
<evidence type="ECO:0000256" key="5">
    <source>
        <dbReference type="ARBA" id="ARBA00022842"/>
    </source>
</evidence>
<dbReference type="NCBIfam" id="TIGR01509">
    <property type="entry name" value="HAD-SF-IA-v3"/>
    <property type="match status" value="1"/>
</dbReference>
<keyword evidence="10" id="KW-1185">Reference proteome</keyword>
<dbReference type="GO" id="GO:1990738">
    <property type="term" value="F:pseudouridine 5'-phosphatase activity"/>
    <property type="evidence" value="ECO:0007669"/>
    <property type="project" value="UniProtKB-EC"/>
</dbReference>
<protein>
    <recommendedName>
        <fullName evidence="7">pseudouridine 5'-phosphatase</fullName>
        <ecNumber evidence="7">3.1.3.96</ecNumber>
    </recommendedName>
    <alternativeName>
        <fullName evidence="8">Pseudouridine-5'-monophosphatase</fullName>
    </alternativeName>
</protein>
<evidence type="ECO:0000256" key="7">
    <source>
        <dbReference type="ARBA" id="ARBA00066578"/>
    </source>
</evidence>
<evidence type="ECO:0000313" key="10">
    <source>
        <dbReference type="Proteomes" id="UP000008744"/>
    </source>
</evidence>
<evidence type="ECO:0000256" key="2">
    <source>
        <dbReference type="ARBA" id="ARBA00006171"/>
    </source>
</evidence>
<dbReference type="PANTHER" id="PTHR18901">
    <property type="entry name" value="2-DEOXYGLUCOSE-6-PHOSPHATE PHOSPHATASE 2"/>
    <property type="match status" value="1"/>
</dbReference>
<accession>B4GPT8</accession>
<sequence>MAKKVLRNVTHCIFDMDGLLLDTERLYTEAAQKVLDPYGKTFTFDVKEQLMGLQTQQVAEFMVNTYELPITWEEYAKQQRDNALTLMGNAQLMPDTERIYEEVTKQIAASYGRPYPVATRFRVMGTTEQRSAEIVISECNLPISLNDFLKRYSDMCHKRLGNVPLLEGAARLLRHLHANKVPFALATSSGADMVELKSTHHKELFNLFNHKVCGSTDAEVKNGKPAPDIFLVAAGRFGDTPDPSKCLVFEDSPNGVTAGESAGMQVIMVPDPRLSEERCSHATQVLRSLEDFKPEQFGLPPFSD</sequence>
<evidence type="ECO:0000256" key="4">
    <source>
        <dbReference type="ARBA" id="ARBA00022801"/>
    </source>
</evidence>
<gene>
    <name evidence="9" type="primary">Dper\GL15404</name>
    <name evidence="9" type="ORF">Dper_GL15404</name>
</gene>
<dbReference type="GO" id="GO:0046872">
    <property type="term" value="F:metal ion binding"/>
    <property type="evidence" value="ECO:0007669"/>
    <property type="project" value="UniProtKB-KW"/>
</dbReference>
<keyword evidence="5" id="KW-0460">Magnesium</keyword>
<dbReference type="SMR" id="B4GPT8"/>
<dbReference type="eggNOG" id="KOG2914">
    <property type="taxonomic scope" value="Eukaryota"/>
</dbReference>
<dbReference type="SUPFAM" id="SSF56784">
    <property type="entry name" value="HAD-like"/>
    <property type="match status" value="2"/>
</dbReference>
<dbReference type="OrthoDB" id="40579at2759"/>
<proteinExistence type="inferred from homology"/>
<dbReference type="EMBL" id="CH479187">
    <property type="protein sequence ID" value="EDW39610.1"/>
    <property type="molecule type" value="Genomic_DNA"/>
</dbReference>
<evidence type="ECO:0000313" key="9">
    <source>
        <dbReference type="EMBL" id="EDW39610.1"/>
    </source>
</evidence>
<dbReference type="FunFam" id="1.10.150.240:FF:000001">
    <property type="entry name" value="Haloacid dehalogenase-like hydrolase domain"/>
    <property type="match status" value="1"/>
</dbReference>
<dbReference type="InterPro" id="IPR023198">
    <property type="entry name" value="PGP-like_dom2"/>
</dbReference>
<evidence type="ECO:0000256" key="1">
    <source>
        <dbReference type="ARBA" id="ARBA00001946"/>
    </source>
</evidence>
<dbReference type="PANTHER" id="PTHR18901:SF38">
    <property type="entry name" value="PSEUDOURIDINE-5'-PHOSPHATASE"/>
    <property type="match status" value="1"/>
</dbReference>